<keyword evidence="2" id="KW-0813">Transport</keyword>
<feature type="region of interest" description="Disordered" evidence="6">
    <location>
        <begin position="352"/>
        <end position="407"/>
    </location>
</feature>
<evidence type="ECO:0000259" key="8">
    <source>
        <dbReference type="Pfam" id="PF22874"/>
    </source>
</evidence>
<dbReference type="InterPro" id="IPR031403">
    <property type="entry name" value="Sbe2/Sbe22_C"/>
</dbReference>
<protein>
    <submittedName>
        <fullName evidence="10">LAME_0D02344g1_1</fullName>
    </submittedName>
</protein>
<reference evidence="11" key="1">
    <citation type="submission" date="2016-03" db="EMBL/GenBank/DDBJ databases">
        <authorList>
            <person name="Devillers Hugo."/>
        </authorList>
    </citation>
    <scope>NUCLEOTIDE SEQUENCE [LARGE SCALE GENOMIC DNA]</scope>
</reference>
<proteinExistence type="predicted"/>
<feature type="compositionally biased region" description="Low complexity" evidence="6">
    <location>
        <begin position="270"/>
        <end position="287"/>
    </location>
</feature>
<dbReference type="GO" id="GO:0015031">
    <property type="term" value="P:protein transport"/>
    <property type="evidence" value="ECO:0007669"/>
    <property type="project" value="UniProtKB-KW"/>
</dbReference>
<evidence type="ECO:0000256" key="5">
    <source>
        <dbReference type="ARBA" id="ARBA00023316"/>
    </source>
</evidence>
<feature type="region of interest" description="Disordered" evidence="6">
    <location>
        <begin position="86"/>
        <end position="122"/>
    </location>
</feature>
<feature type="compositionally biased region" description="Gly residues" evidence="6">
    <location>
        <begin position="57"/>
        <end position="66"/>
    </location>
</feature>
<feature type="compositionally biased region" description="Low complexity" evidence="6">
    <location>
        <begin position="368"/>
        <end position="387"/>
    </location>
</feature>
<feature type="region of interest" description="Disordered" evidence="6">
    <location>
        <begin position="20"/>
        <end position="71"/>
    </location>
</feature>
<dbReference type="Proteomes" id="UP000191144">
    <property type="component" value="Chromosome D"/>
</dbReference>
<dbReference type="InterPro" id="IPR053948">
    <property type="entry name" value="SBE2/SBE22_N"/>
</dbReference>
<name>A0A1G4J7A1_9SACH</name>
<comment type="subcellular location">
    <subcellularLocation>
        <location evidence="1">Golgi apparatus</location>
    </subcellularLocation>
</comment>
<feature type="domain" description="Sbe2/Sbe22 C-terminal" evidence="7">
    <location>
        <begin position="515"/>
        <end position="826"/>
    </location>
</feature>
<evidence type="ECO:0000256" key="2">
    <source>
        <dbReference type="ARBA" id="ARBA00022448"/>
    </source>
</evidence>
<organism evidence="10 11">
    <name type="scientific">Lachancea meyersii CBS 8951</name>
    <dbReference type="NCBI Taxonomy" id="1266667"/>
    <lineage>
        <taxon>Eukaryota</taxon>
        <taxon>Fungi</taxon>
        <taxon>Dikarya</taxon>
        <taxon>Ascomycota</taxon>
        <taxon>Saccharomycotina</taxon>
        <taxon>Saccharomycetes</taxon>
        <taxon>Saccharomycetales</taxon>
        <taxon>Saccharomycetaceae</taxon>
        <taxon>Lachancea</taxon>
    </lineage>
</organism>
<sequence>MNFNGPNGVSLETLEEEASVLGKMGMPRAAGLHQQQQTPKPRSKKTVYPETSYGLASGSGGTGGSKTIGLGIARRPSDNLLLNLAQEQQQQQQQQQQHCQQQQKQREHQHQQQAVPQPPTRKKIILNHDRPLSNDSITTQSSNLFSSNASSAAWSSNDSSRGSSIIDELSTENVKRVGEEVSFAETDGESTINLTSTVGSEYSASTQQNLLTQAPFSQPPKQALPKSTYVFTNSSMARSQASFPSSNPSPLKNNFNRNSFPTKLYSKSTSALAQQQQGPKQAGQQSALTPSQRYRLRREQSKTALQNSIKQKEKYYDEQETLPSSPYANDTEVGNDFIWNIPVASNSTNSFLMSLQPPSMKRGRSKRSLGFSRSSSQNSGLSDNSSQYLDYNEMPPLPIPGLDASSDFQGFQQTSEALSSVYQHSSNKLSQSRLWERTSSMEILPMQFKAASDEGMEDLQLVSEDKVQLCSPSRPTWLPPKGEVERKSHEEKIKKTMSMASLDQLDRSREREEALIRDETNRQKFILLIDRGLTRQSSLHDLKRIIWDTQLTPDIRPEVYDILLQSKERMISELYIEPYEKVLDIVNQMHFPRAKQSEIERLLTRIPSSRPLPQFDQLILLLKMKSISNQGLLPGDELLFYHLLSESSAFDQKKVWEMVNLIQMTCFNDTTTSKLDSRVVSPRGVIANYISNSADFKKELNSECLNITTWWNILLRMDHSVFIWCLDIIVTHNSQCYKNRPVIREKVANKTWDTYKAQYVVVNYKILASLMLNVLLNYHFGFNDLRLLGEISDCDYRIPTTVNESLDTGLNVELFIKKWRHYNKKF</sequence>
<keyword evidence="11" id="KW-1185">Reference proteome</keyword>
<evidence type="ECO:0000313" key="11">
    <source>
        <dbReference type="Proteomes" id="UP000191144"/>
    </source>
</evidence>
<evidence type="ECO:0000259" key="7">
    <source>
        <dbReference type="Pfam" id="PF17076"/>
    </source>
</evidence>
<dbReference type="OrthoDB" id="289721at2759"/>
<dbReference type="Pfam" id="PF22874">
    <property type="entry name" value="SBE2_M"/>
    <property type="match status" value="1"/>
</dbReference>
<feature type="region of interest" description="Disordered" evidence="6">
    <location>
        <begin position="239"/>
        <end position="328"/>
    </location>
</feature>
<keyword evidence="5" id="KW-0961">Cell wall biogenesis/degradation</keyword>
<dbReference type="GO" id="GO:0005794">
    <property type="term" value="C:Golgi apparatus"/>
    <property type="evidence" value="ECO:0007669"/>
    <property type="project" value="UniProtKB-SubCell"/>
</dbReference>
<evidence type="ECO:0000259" key="9">
    <source>
        <dbReference type="Pfam" id="PF22876"/>
    </source>
</evidence>
<feature type="compositionally biased region" description="Low complexity" evidence="6">
    <location>
        <begin position="86"/>
        <end position="103"/>
    </location>
</feature>
<evidence type="ECO:0000256" key="4">
    <source>
        <dbReference type="ARBA" id="ARBA00023034"/>
    </source>
</evidence>
<evidence type="ECO:0000256" key="6">
    <source>
        <dbReference type="SAM" id="MobiDB-lite"/>
    </source>
</evidence>
<dbReference type="GO" id="GO:0031505">
    <property type="term" value="P:fungal-type cell wall organization"/>
    <property type="evidence" value="ECO:0007669"/>
    <property type="project" value="InterPro"/>
</dbReference>
<keyword evidence="3" id="KW-0653">Protein transport</keyword>
<evidence type="ECO:0000256" key="3">
    <source>
        <dbReference type="ARBA" id="ARBA00022927"/>
    </source>
</evidence>
<dbReference type="Pfam" id="PF17076">
    <property type="entry name" value="SBE2_C"/>
    <property type="match status" value="1"/>
</dbReference>
<evidence type="ECO:0000313" key="10">
    <source>
        <dbReference type="EMBL" id="SCU85687.1"/>
    </source>
</evidence>
<gene>
    <name evidence="10" type="ORF">LAME_0D02344G</name>
</gene>
<dbReference type="InterPro" id="IPR053949">
    <property type="entry name" value="SBE2/SBE22_M"/>
</dbReference>
<evidence type="ECO:0000256" key="1">
    <source>
        <dbReference type="ARBA" id="ARBA00004555"/>
    </source>
</evidence>
<feature type="compositionally biased region" description="Polar residues" evidence="6">
    <location>
        <begin position="239"/>
        <end position="269"/>
    </location>
</feature>
<dbReference type="AlphaFoldDB" id="A0A1G4J7A1"/>
<feature type="domain" description="SBE2/SBE22 N-terminal" evidence="9">
    <location>
        <begin position="64"/>
        <end position="367"/>
    </location>
</feature>
<dbReference type="EMBL" id="LT598482">
    <property type="protein sequence ID" value="SCU85687.1"/>
    <property type="molecule type" value="Genomic_DNA"/>
</dbReference>
<dbReference type="Pfam" id="PF22876">
    <property type="entry name" value="SBE2_N"/>
    <property type="match status" value="1"/>
</dbReference>
<feature type="domain" description="SBE2/SBE22 middle" evidence="8">
    <location>
        <begin position="389"/>
        <end position="509"/>
    </location>
</feature>
<accession>A0A1G4J7A1</accession>
<keyword evidence="4" id="KW-0333">Golgi apparatus</keyword>